<protein>
    <submittedName>
        <fullName evidence="1">Uncharacterized protein</fullName>
    </submittedName>
</protein>
<sequence>FEILTKIHQAAVREYNTIKNECNLEKACLNQMVKLQSSLDDARPVIHDVTMKLGVLSNVWAAIAADIRQTVYHSQSCDETRASEKLFVQRVQRLDALYGCLSKALRYYQVTVSLPVPEGKAQ</sequence>
<organism evidence="1 2">
    <name type="scientific">Paxillus rubicundulus Ve08.2h10</name>
    <dbReference type="NCBI Taxonomy" id="930991"/>
    <lineage>
        <taxon>Eukaryota</taxon>
        <taxon>Fungi</taxon>
        <taxon>Dikarya</taxon>
        <taxon>Basidiomycota</taxon>
        <taxon>Agaricomycotina</taxon>
        <taxon>Agaricomycetes</taxon>
        <taxon>Agaricomycetidae</taxon>
        <taxon>Boletales</taxon>
        <taxon>Paxilineae</taxon>
        <taxon>Paxillaceae</taxon>
        <taxon>Paxillus</taxon>
    </lineage>
</organism>
<evidence type="ECO:0000313" key="2">
    <source>
        <dbReference type="Proteomes" id="UP000054538"/>
    </source>
</evidence>
<name>A0A0D0DBU1_9AGAM</name>
<dbReference type="EMBL" id="KN825092">
    <property type="protein sequence ID" value="KIK94662.1"/>
    <property type="molecule type" value="Genomic_DNA"/>
</dbReference>
<proteinExistence type="predicted"/>
<accession>A0A0D0DBU1</accession>
<gene>
    <name evidence="1" type="ORF">PAXRUDRAFT_142397</name>
</gene>
<dbReference type="OrthoDB" id="2649918at2759"/>
<dbReference type="AlphaFoldDB" id="A0A0D0DBU1"/>
<dbReference type="HOGENOM" id="CLU_146854_0_0_1"/>
<reference evidence="1 2" key="1">
    <citation type="submission" date="2014-04" db="EMBL/GenBank/DDBJ databases">
        <authorList>
            <consortium name="DOE Joint Genome Institute"/>
            <person name="Kuo A."/>
            <person name="Kohler A."/>
            <person name="Jargeat P."/>
            <person name="Nagy L.G."/>
            <person name="Floudas D."/>
            <person name="Copeland A."/>
            <person name="Barry K.W."/>
            <person name="Cichocki N."/>
            <person name="Veneault-Fourrey C."/>
            <person name="LaButti K."/>
            <person name="Lindquist E.A."/>
            <person name="Lipzen A."/>
            <person name="Lundell T."/>
            <person name="Morin E."/>
            <person name="Murat C."/>
            <person name="Sun H."/>
            <person name="Tunlid A."/>
            <person name="Henrissat B."/>
            <person name="Grigoriev I.V."/>
            <person name="Hibbett D.S."/>
            <person name="Martin F."/>
            <person name="Nordberg H.P."/>
            <person name="Cantor M.N."/>
            <person name="Hua S.X."/>
        </authorList>
    </citation>
    <scope>NUCLEOTIDE SEQUENCE [LARGE SCALE GENOMIC DNA]</scope>
    <source>
        <strain evidence="1 2">Ve08.2h10</strain>
    </source>
</reference>
<feature type="non-terminal residue" evidence="1">
    <location>
        <position position="1"/>
    </location>
</feature>
<dbReference type="InParanoid" id="A0A0D0DBU1"/>
<reference evidence="2" key="2">
    <citation type="submission" date="2015-01" db="EMBL/GenBank/DDBJ databases">
        <title>Evolutionary Origins and Diversification of the Mycorrhizal Mutualists.</title>
        <authorList>
            <consortium name="DOE Joint Genome Institute"/>
            <consortium name="Mycorrhizal Genomics Consortium"/>
            <person name="Kohler A."/>
            <person name="Kuo A."/>
            <person name="Nagy L.G."/>
            <person name="Floudas D."/>
            <person name="Copeland A."/>
            <person name="Barry K.W."/>
            <person name="Cichocki N."/>
            <person name="Veneault-Fourrey C."/>
            <person name="LaButti K."/>
            <person name="Lindquist E.A."/>
            <person name="Lipzen A."/>
            <person name="Lundell T."/>
            <person name="Morin E."/>
            <person name="Murat C."/>
            <person name="Riley R."/>
            <person name="Ohm R."/>
            <person name="Sun H."/>
            <person name="Tunlid A."/>
            <person name="Henrissat B."/>
            <person name="Grigoriev I.V."/>
            <person name="Hibbett D.S."/>
            <person name="Martin F."/>
        </authorList>
    </citation>
    <scope>NUCLEOTIDE SEQUENCE [LARGE SCALE GENOMIC DNA]</scope>
    <source>
        <strain evidence="2">Ve08.2h10</strain>
    </source>
</reference>
<keyword evidence="2" id="KW-1185">Reference proteome</keyword>
<dbReference type="Proteomes" id="UP000054538">
    <property type="component" value="Unassembled WGS sequence"/>
</dbReference>
<evidence type="ECO:0000313" key="1">
    <source>
        <dbReference type="EMBL" id="KIK94662.1"/>
    </source>
</evidence>